<protein>
    <submittedName>
        <fullName evidence="1">Alcohol oxidase-like protein</fullName>
    </submittedName>
</protein>
<evidence type="ECO:0000313" key="1">
    <source>
        <dbReference type="EMBL" id="KAI0066420.1"/>
    </source>
</evidence>
<dbReference type="Proteomes" id="UP000814140">
    <property type="component" value="Unassembled WGS sequence"/>
</dbReference>
<evidence type="ECO:0000313" key="2">
    <source>
        <dbReference type="Proteomes" id="UP000814140"/>
    </source>
</evidence>
<proteinExistence type="predicted"/>
<sequence>MSWSPAFDSEYDLIFAGGGTAAGVIAGRLAAAAPDLRILILEAGPVTRNLLSFTQPGPDRVFEHLAPDSTTVRLHASKPSTAVGGREIVVPSAQCVGGGSSIGFSMYMRASKSDYDDWETGYKNPGWGSADLIPLLKKSETYQVQPNLPTHGYSGPLKVSYGGIFTSIGQHFLAAAQAFDKERQVATDGADPNDLTSVNLYAVRLLPWISAESGTRSDVPHNYIYPRELNSKLTVIPAAQVKRVIFDQNNRASGVEFVWNRQLLADADRSVHTVKATRLIVVSAGAFGSPGILERSGIGSPKVLAKVGVETRVDLPGVGEGYQDHNAVYLGYKTADEANTHDHIVRKDAEAVSFAHNEWSTTGKGLLAHNSIDFACKVRPTSAELDQFGPSFRSRWDSYFAGKPDKPVVFLEAVNMLVSDEAALPPGKYFSMGYMNLYPIARGYVHIRDKDDVAAPTDFSAGFLESAVDVAPLVWAYKHTREIARRLPLFRGEYAPLHPKFAPNSSASIIDDVKGPVPPNAPRIVYSAADDAEIERYTRQTVRTLWHSLGTCPMKPRQDGGVVDPALNVYGVKGLKVADISICPANIGSNTYSTALVVGEKAALIIAEELGVVGV</sequence>
<gene>
    <name evidence="1" type="ORF">BV25DRAFT_1796383</name>
</gene>
<comment type="caution">
    <text evidence="1">The sequence shown here is derived from an EMBL/GenBank/DDBJ whole genome shotgun (WGS) entry which is preliminary data.</text>
</comment>
<reference evidence="1" key="1">
    <citation type="submission" date="2021-03" db="EMBL/GenBank/DDBJ databases">
        <authorList>
            <consortium name="DOE Joint Genome Institute"/>
            <person name="Ahrendt S."/>
            <person name="Looney B.P."/>
            <person name="Miyauchi S."/>
            <person name="Morin E."/>
            <person name="Drula E."/>
            <person name="Courty P.E."/>
            <person name="Chicoki N."/>
            <person name="Fauchery L."/>
            <person name="Kohler A."/>
            <person name="Kuo A."/>
            <person name="Labutti K."/>
            <person name="Pangilinan J."/>
            <person name="Lipzen A."/>
            <person name="Riley R."/>
            <person name="Andreopoulos W."/>
            <person name="He G."/>
            <person name="Johnson J."/>
            <person name="Barry K.W."/>
            <person name="Grigoriev I.V."/>
            <person name="Nagy L."/>
            <person name="Hibbett D."/>
            <person name="Henrissat B."/>
            <person name="Matheny P.B."/>
            <person name="Labbe J."/>
            <person name="Martin F."/>
        </authorList>
    </citation>
    <scope>NUCLEOTIDE SEQUENCE</scope>
    <source>
        <strain evidence="1">HHB10654</strain>
    </source>
</reference>
<accession>A0ACB8TDE3</accession>
<reference evidence="1" key="2">
    <citation type="journal article" date="2022" name="New Phytol.">
        <title>Evolutionary transition to the ectomycorrhizal habit in the genomes of a hyperdiverse lineage of mushroom-forming fungi.</title>
        <authorList>
            <person name="Looney B."/>
            <person name="Miyauchi S."/>
            <person name="Morin E."/>
            <person name="Drula E."/>
            <person name="Courty P.E."/>
            <person name="Kohler A."/>
            <person name="Kuo A."/>
            <person name="LaButti K."/>
            <person name="Pangilinan J."/>
            <person name="Lipzen A."/>
            <person name="Riley R."/>
            <person name="Andreopoulos W."/>
            <person name="He G."/>
            <person name="Johnson J."/>
            <person name="Nolan M."/>
            <person name="Tritt A."/>
            <person name="Barry K.W."/>
            <person name="Grigoriev I.V."/>
            <person name="Nagy L.G."/>
            <person name="Hibbett D."/>
            <person name="Henrissat B."/>
            <person name="Matheny P.B."/>
            <person name="Labbe J."/>
            <person name="Martin F.M."/>
        </authorList>
    </citation>
    <scope>NUCLEOTIDE SEQUENCE</scope>
    <source>
        <strain evidence="1">HHB10654</strain>
    </source>
</reference>
<organism evidence="1 2">
    <name type="scientific">Artomyces pyxidatus</name>
    <dbReference type="NCBI Taxonomy" id="48021"/>
    <lineage>
        <taxon>Eukaryota</taxon>
        <taxon>Fungi</taxon>
        <taxon>Dikarya</taxon>
        <taxon>Basidiomycota</taxon>
        <taxon>Agaricomycotina</taxon>
        <taxon>Agaricomycetes</taxon>
        <taxon>Russulales</taxon>
        <taxon>Auriscalpiaceae</taxon>
        <taxon>Artomyces</taxon>
    </lineage>
</organism>
<keyword evidence="2" id="KW-1185">Reference proteome</keyword>
<name>A0ACB8TDE3_9AGAM</name>
<dbReference type="EMBL" id="MU277192">
    <property type="protein sequence ID" value="KAI0066420.1"/>
    <property type="molecule type" value="Genomic_DNA"/>
</dbReference>